<evidence type="ECO:0000256" key="2">
    <source>
        <dbReference type="ARBA" id="ARBA00004308"/>
    </source>
</evidence>
<dbReference type="Gene3D" id="2.170.300.10">
    <property type="entry name" value="Tie2 ligand-binding domain superfamily"/>
    <property type="match status" value="1"/>
</dbReference>
<evidence type="ECO:0000256" key="8">
    <source>
        <dbReference type="PROSITE-ProRule" id="PRU00124"/>
    </source>
</evidence>
<dbReference type="InterPro" id="IPR050685">
    <property type="entry name" value="LDLR"/>
</dbReference>
<keyword evidence="5 10" id="KW-1133">Transmembrane helix</keyword>
<dbReference type="GO" id="GO:0016192">
    <property type="term" value="P:vesicle-mediated transport"/>
    <property type="evidence" value="ECO:0007669"/>
    <property type="project" value="UniProtKB-ARBA"/>
</dbReference>
<feature type="disulfide bond" evidence="8">
    <location>
        <begin position="28"/>
        <end position="40"/>
    </location>
</feature>
<dbReference type="CDD" id="cd00112">
    <property type="entry name" value="LDLa"/>
    <property type="match status" value="7"/>
</dbReference>
<dbReference type="InterPro" id="IPR023415">
    <property type="entry name" value="LDLR_class-A_CS"/>
</dbReference>
<evidence type="ECO:0000313" key="13">
    <source>
        <dbReference type="Proteomes" id="UP000005408"/>
    </source>
</evidence>
<keyword evidence="13" id="KW-1185">Reference proteome</keyword>
<reference evidence="12" key="1">
    <citation type="submission" date="2022-08" db="UniProtKB">
        <authorList>
            <consortium name="EnsemblMetazoa"/>
        </authorList>
    </citation>
    <scope>IDENTIFICATION</scope>
    <source>
        <strain evidence="12">05x7-T-G4-1.051#20</strain>
    </source>
</reference>
<feature type="transmembrane region" description="Helical" evidence="10">
    <location>
        <begin position="539"/>
        <end position="561"/>
    </location>
</feature>
<dbReference type="OrthoDB" id="6140844at2759"/>
<feature type="signal peptide" evidence="11">
    <location>
        <begin position="1"/>
        <end position="21"/>
    </location>
</feature>
<organism evidence="12 13">
    <name type="scientific">Magallana gigas</name>
    <name type="common">Pacific oyster</name>
    <name type="synonym">Crassostrea gigas</name>
    <dbReference type="NCBI Taxonomy" id="29159"/>
    <lineage>
        <taxon>Eukaryota</taxon>
        <taxon>Metazoa</taxon>
        <taxon>Spiralia</taxon>
        <taxon>Lophotrochozoa</taxon>
        <taxon>Mollusca</taxon>
        <taxon>Bivalvia</taxon>
        <taxon>Autobranchia</taxon>
        <taxon>Pteriomorphia</taxon>
        <taxon>Ostreida</taxon>
        <taxon>Ostreoidea</taxon>
        <taxon>Ostreidae</taxon>
        <taxon>Magallana</taxon>
    </lineage>
</organism>
<dbReference type="PANTHER" id="PTHR24270">
    <property type="entry name" value="LOW-DENSITY LIPOPROTEIN RECEPTOR-RELATED"/>
    <property type="match status" value="1"/>
</dbReference>
<feature type="disulfide bond" evidence="8">
    <location>
        <begin position="270"/>
        <end position="288"/>
    </location>
</feature>
<feature type="disulfide bond" evidence="8">
    <location>
        <begin position="282"/>
        <end position="297"/>
    </location>
</feature>
<evidence type="ECO:0000256" key="4">
    <source>
        <dbReference type="ARBA" id="ARBA00022737"/>
    </source>
</evidence>
<dbReference type="Proteomes" id="UP000005408">
    <property type="component" value="Unassembled WGS sequence"/>
</dbReference>
<keyword evidence="3 10" id="KW-0812">Transmembrane</keyword>
<dbReference type="InterPro" id="IPR002172">
    <property type="entry name" value="LDrepeatLR_classA_rpt"/>
</dbReference>
<feature type="disulfide bond" evidence="8">
    <location>
        <begin position="153"/>
        <end position="171"/>
    </location>
</feature>
<dbReference type="InterPro" id="IPR036055">
    <property type="entry name" value="LDL_receptor-like_sf"/>
</dbReference>
<evidence type="ECO:0000256" key="1">
    <source>
        <dbReference type="ARBA" id="ARBA00004167"/>
    </source>
</evidence>
<feature type="disulfide bond" evidence="8">
    <location>
        <begin position="35"/>
        <end position="53"/>
    </location>
</feature>
<keyword evidence="7 8" id="KW-1015">Disulfide bond</keyword>
<dbReference type="Pfam" id="PF00057">
    <property type="entry name" value="Ldl_recept_a"/>
    <property type="match status" value="7"/>
</dbReference>
<feature type="disulfide bond" evidence="8">
    <location>
        <begin position="205"/>
        <end position="220"/>
    </location>
</feature>
<dbReference type="SMART" id="SM00192">
    <property type="entry name" value="LDLa"/>
    <property type="match status" value="7"/>
</dbReference>
<name>A0A8W8JK29_MAGGI</name>
<evidence type="ECO:0000256" key="5">
    <source>
        <dbReference type="ARBA" id="ARBA00022989"/>
    </source>
</evidence>
<comment type="caution">
    <text evidence="8">Lacks conserved residue(s) required for the propagation of feature annotation.</text>
</comment>
<evidence type="ECO:0000256" key="3">
    <source>
        <dbReference type="ARBA" id="ARBA00022692"/>
    </source>
</evidence>
<keyword evidence="11" id="KW-0732">Signal</keyword>
<dbReference type="PROSITE" id="PS01209">
    <property type="entry name" value="LDLRA_1"/>
    <property type="match status" value="4"/>
</dbReference>
<dbReference type="GO" id="GO:0005886">
    <property type="term" value="C:plasma membrane"/>
    <property type="evidence" value="ECO:0007669"/>
    <property type="project" value="TreeGrafter"/>
</dbReference>
<feature type="region of interest" description="Disordered" evidence="9">
    <location>
        <begin position="566"/>
        <end position="600"/>
    </location>
</feature>
<dbReference type="Gene3D" id="4.10.400.10">
    <property type="entry name" value="Low-density Lipoprotein Receptor"/>
    <property type="match status" value="7"/>
</dbReference>
<feature type="compositionally biased region" description="Polar residues" evidence="9">
    <location>
        <begin position="573"/>
        <end position="585"/>
    </location>
</feature>
<feature type="disulfide bond" evidence="8">
    <location>
        <begin position="186"/>
        <end position="198"/>
    </location>
</feature>
<dbReference type="SUPFAM" id="SSF57424">
    <property type="entry name" value="LDL receptor-like module"/>
    <property type="match status" value="7"/>
</dbReference>
<proteinExistence type="predicted"/>
<feature type="disulfide bond" evidence="8">
    <location>
        <begin position="193"/>
        <end position="211"/>
    </location>
</feature>
<dbReference type="AlphaFoldDB" id="A0A8W8JK29"/>
<comment type="subcellular location">
    <subcellularLocation>
        <location evidence="2">Endomembrane system</location>
    </subcellularLocation>
    <subcellularLocation>
        <location evidence="1">Membrane</location>
        <topology evidence="1">Single-pass membrane protein</topology>
    </subcellularLocation>
</comment>
<feature type="compositionally biased region" description="Low complexity" evidence="9">
    <location>
        <begin position="586"/>
        <end position="600"/>
    </location>
</feature>
<dbReference type="PROSITE" id="PS50068">
    <property type="entry name" value="LDLRA_2"/>
    <property type="match status" value="7"/>
</dbReference>
<keyword evidence="6 10" id="KW-0472">Membrane</keyword>
<evidence type="ECO:0000256" key="9">
    <source>
        <dbReference type="SAM" id="MobiDB-lite"/>
    </source>
</evidence>
<feature type="chain" id="PRO_5036474280" evidence="11">
    <location>
        <begin position="22"/>
        <end position="643"/>
    </location>
</feature>
<sequence>MLERSVAIVLLIFSQINISRSEYFSGRCGFADFECDNGNCIKWNLQCDVIDDCGDGSDENDSLCQRCTDFQHKCYFDGNCINKSRICNGNKDCSDWSDETPSLCGGDCSYQRHLFQCDNNRCIYRNLTCNGRNDCFDWSDEVGCPQGCSGFECTNKKCIDFKKTCDGNNDCGDFSDEVDQRCLADCPYYLITCRNGHCIRYGDRCDGENDCGDHSDERKCSKCKENQFNCEHSRECIPLSWKCNGVVDCEQGEDEKDITCKCMNPNEFRCKSRGCVAMDTLCDGFSDCDDSSDEELCDSSVKVIPGKYGPRHYDCHCEGHCHPGTGACQGACRQGWAGPTCQINTKAISFQTPIQNSGHKVIQSALSIDGDVRTCPPPAVGSFNAYWEANLTKPSEIQRIRIYNLKDVTYLAGLALHLVVPRCVINNTNLLTNGYLDITCPDNVTMHRLLLILIADDNKMAIMQICEIQVIVCSNYSFGDQCEKTCNCDGNEGCDDVTGTCAQSCLSGWKGPHCDKNSHNRALRRRKNPSHDNSAGLSLPTWISIGVVAGVLTLVTISFAIRAHRNRSRRNTPDTTSTFNNNRENGGSSPGSVTSSSCQGYESVSSPYNEAYKILGGTPISFPAIRSPDRKDVTDDRCSSVYL</sequence>
<evidence type="ECO:0000256" key="6">
    <source>
        <dbReference type="ARBA" id="ARBA00023136"/>
    </source>
</evidence>
<feature type="disulfide bond" evidence="8">
    <location>
        <begin position="117"/>
        <end position="135"/>
    </location>
</feature>
<dbReference type="PRINTS" id="PR00261">
    <property type="entry name" value="LDLRECEPTOR"/>
</dbReference>
<evidence type="ECO:0000256" key="10">
    <source>
        <dbReference type="SAM" id="Phobius"/>
    </source>
</evidence>
<evidence type="ECO:0000313" key="12">
    <source>
        <dbReference type="EnsemblMetazoa" id="G19643.1:cds"/>
    </source>
</evidence>
<keyword evidence="4" id="KW-0677">Repeat</keyword>
<protein>
    <submittedName>
        <fullName evidence="12">Uncharacterized protein</fullName>
    </submittedName>
</protein>
<dbReference type="EnsemblMetazoa" id="G19643.1">
    <property type="protein sequence ID" value="G19643.1:cds"/>
    <property type="gene ID" value="G19643"/>
</dbReference>
<feature type="disulfide bond" evidence="8">
    <location>
        <begin position="129"/>
        <end position="144"/>
    </location>
</feature>
<evidence type="ECO:0000256" key="7">
    <source>
        <dbReference type="ARBA" id="ARBA00023157"/>
    </source>
</evidence>
<dbReference type="GO" id="GO:0012505">
    <property type="term" value="C:endomembrane system"/>
    <property type="evidence" value="ECO:0007669"/>
    <property type="project" value="UniProtKB-SubCell"/>
</dbReference>
<accession>A0A8W8JK29</accession>
<evidence type="ECO:0000256" key="11">
    <source>
        <dbReference type="SAM" id="SignalP"/>
    </source>
</evidence>